<feature type="signal peptide" evidence="1">
    <location>
        <begin position="1"/>
        <end position="18"/>
    </location>
</feature>
<comment type="caution">
    <text evidence="2">The sequence shown here is derived from an EMBL/GenBank/DDBJ whole genome shotgun (WGS) entry which is preliminary data.</text>
</comment>
<dbReference type="Proteomes" id="UP000624701">
    <property type="component" value="Unassembled WGS sequence"/>
</dbReference>
<dbReference type="Gene3D" id="3.40.50.1110">
    <property type="entry name" value="SGNH hydrolase"/>
    <property type="match status" value="1"/>
</dbReference>
<name>A0ABQ2BVG3_9FLAO</name>
<organism evidence="2 3">
    <name type="scientific">Winogradskyella haliclonae</name>
    <dbReference type="NCBI Taxonomy" id="2048558"/>
    <lineage>
        <taxon>Bacteria</taxon>
        <taxon>Pseudomonadati</taxon>
        <taxon>Bacteroidota</taxon>
        <taxon>Flavobacteriia</taxon>
        <taxon>Flavobacteriales</taxon>
        <taxon>Flavobacteriaceae</taxon>
        <taxon>Winogradskyella</taxon>
    </lineage>
</organism>
<dbReference type="RefSeq" id="WP_188373408.1">
    <property type="nucleotide sequence ID" value="NZ_BMDQ01000001.1"/>
</dbReference>
<feature type="chain" id="PRO_5046729273" evidence="1">
    <location>
        <begin position="19"/>
        <end position="506"/>
    </location>
</feature>
<reference evidence="3" key="1">
    <citation type="journal article" date="2019" name="Int. J. Syst. Evol. Microbiol.">
        <title>The Global Catalogue of Microorganisms (GCM) 10K type strain sequencing project: providing services to taxonomists for standard genome sequencing and annotation.</title>
        <authorList>
            <consortium name="The Broad Institute Genomics Platform"/>
            <consortium name="The Broad Institute Genome Sequencing Center for Infectious Disease"/>
            <person name="Wu L."/>
            <person name="Ma J."/>
        </authorList>
    </citation>
    <scope>NUCLEOTIDE SEQUENCE [LARGE SCALE GENOMIC DNA]</scope>
    <source>
        <strain evidence="3">CCM 8681</strain>
    </source>
</reference>
<dbReference type="InterPro" id="IPR036514">
    <property type="entry name" value="SGNH_hydro_sf"/>
</dbReference>
<keyword evidence="1" id="KW-0732">Signal</keyword>
<dbReference type="PROSITE" id="PS51257">
    <property type="entry name" value="PROKAR_LIPOPROTEIN"/>
    <property type="match status" value="1"/>
</dbReference>
<accession>A0ABQ2BVG3</accession>
<dbReference type="EMBL" id="BMDQ01000001">
    <property type="protein sequence ID" value="GGI56494.1"/>
    <property type="molecule type" value="Genomic_DNA"/>
</dbReference>
<evidence type="ECO:0000313" key="2">
    <source>
        <dbReference type="EMBL" id="GGI56494.1"/>
    </source>
</evidence>
<keyword evidence="3" id="KW-1185">Reference proteome</keyword>
<evidence type="ECO:0000256" key="1">
    <source>
        <dbReference type="SAM" id="SignalP"/>
    </source>
</evidence>
<proteinExistence type="predicted"/>
<sequence length="506" mass="52309">MKKIKYILLSVLTFSFMACENEELQELRDRANQEEPTVDLPDLITGTADFSNYVAIGPSFTAGVSDGSLFIASQQNSFPSIIASQFANAGGGAFVQPLVNDNFGGLALGGNRIVEPRLVFGGAGPVPLESVVGPVTVATDILNNPTGPFNNLGVPGLKSFHTIAAGYGNIANVQAGLANPYAVRLTGSTPDATILQLAVDQNPTFFTLGVIGGNDVLGYATSGGDGSNPITDQGTFDFAMTTLINGLVATGAKGAIGNTPNVSSLPFFTTVPHNPVPLDAATAGAVNQAYADYNGGLQLAAANNIISASEATARTINFEASETNAVVIEDENLTTVTLPTGPSTFITLPNIRQATSDDLLVLPAASFIGTEAVPGNPLTVNGVAIPLADNWVLTPEEQEEINIATAGHNATLQALADANGLALVDLNAILEEAGGGIQFDEFNLDTALVFGGLVSLDGIHLTARGYALMANKYLEKIDEVYGSNFVASGNVAKAADFPTNYSPLLQ</sequence>
<gene>
    <name evidence="2" type="ORF">GCM10011444_08030</name>
</gene>
<protein>
    <submittedName>
        <fullName evidence="2">Outer membrane protein</fullName>
    </submittedName>
</protein>
<dbReference type="SUPFAM" id="SSF52266">
    <property type="entry name" value="SGNH hydrolase"/>
    <property type="match status" value="2"/>
</dbReference>
<evidence type="ECO:0000313" key="3">
    <source>
        <dbReference type="Proteomes" id="UP000624701"/>
    </source>
</evidence>